<feature type="compositionally biased region" description="Basic and acidic residues" evidence="7">
    <location>
        <begin position="100"/>
        <end position="109"/>
    </location>
</feature>
<evidence type="ECO:0000259" key="8">
    <source>
        <dbReference type="Pfam" id="PF10256"/>
    </source>
</evidence>
<reference evidence="9" key="1">
    <citation type="submission" date="2020-05" db="EMBL/GenBank/DDBJ databases">
        <title>Mycena genomes resolve the evolution of fungal bioluminescence.</title>
        <authorList>
            <person name="Tsai I.J."/>
        </authorList>
    </citation>
    <scope>NUCLEOTIDE SEQUENCE</scope>
    <source>
        <strain evidence="9">110903Hualien_Pintung</strain>
    </source>
</reference>
<dbReference type="GO" id="GO:0031211">
    <property type="term" value="C:endoplasmic reticulum palmitoyltransferase complex"/>
    <property type="evidence" value="ECO:0007669"/>
    <property type="project" value="TreeGrafter"/>
</dbReference>
<dbReference type="InterPro" id="IPR019383">
    <property type="entry name" value="Golgin_A_7/ERF4"/>
</dbReference>
<organism evidence="9 10">
    <name type="scientific">Mycena chlorophos</name>
    <name type="common">Agaric fungus</name>
    <name type="synonym">Agaricus chlorophos</name>
    <dbReference type="NCBI Taxonomy" id="658473"/>
    <lineage>
        <taxon>Eukaryota</taxon>
        <taxon>Fungi</taxon>
        <taxon>Dikarya</taxon>
        <taxon>Basidiomycota</taxon>
        <taxon>Agaricomycotina</taxon>
        <taxon>Agaricomycetes</taxon>
        <taxon>Agaricomycetidae</taxon>
        <taxon>Agaricales</taxon>
        <taxon>Marasmiineae</taxon>
        <taxon>Mycenaceae</taxon>
        <taxon>Mycena</taxon>
    </lineage>
</organism>
<evidence type="ECO:0000256" key="4">
    <source>
        <dbReference type="ARBA" id="ARBA00018463"/>
    </source>
</evidence>
<dbReference type="Proteomes" id="UP000613580">
    <property type="component" value="Unassembled WGS sequence"/>
</dbReference>
<feature type="domain" description="Golgin subfamily A member 7/ERF4" evidence="8">
    <location>
        <begin position="225"/>
        <end position="336"/>
    </location>
</feature>
<keyword evidence="6" id="KW-0472">Membrane</keyword>
<feature type="region of interest" description="Disordered" evidence="7">
    <location>
        <begin position="1"/>
        <end position="110"/>
    </location>
</feature>
<comment type="subunit">
    <text evidence="3">Interacts with ERF2.</text>
</comment>
<comment type="similarity">
    <text evidence="2">Belongs to the ERF4 family.</text>
</comment>
<sequence length="362" mass="40224">MSAEQTLTKEAEDTTLVHAHHEDAVGGDGVERDLGDRADGDETRSGLVDEAKGDKEQHRQSTTWPNGLPPSPPLTSRYSSADDADADYSMTVDGGAHQSRTNDHQHNTNDLELDSDDEFEAELKPRAAAGVVRKASRIDLDAKMEPQPWDLVDPPPSNNGGPAHAPTTNGEYYASLSSKKYNTLSSARGKTLIPKSSYYFGPPPPGSAYGTPPVGQIGLHHPREILRVERDYTGGELIQFAPIYPLELEGRVTPTQFLESINEINEVLISAHSLRRSFLDNMLAVFTLQLSRIILTSHYDKEMRRLEALIRDLNVEVYNPAGLNILWPRRVAFLFVRFLPISSSAFAANRRCLPLQMEIEYY</sequence>
<protein>
    <recommendedName>
        <fullName evidence="4">Ras modification protein ERF4</fullName>
    </recommendedName>
</protein>
<evidence type="ECO:0000256" key="7">
    <source>
        <dbReference type="SAM" id="MobiDB-lite"/>
    </source>
</evidence>
<evidence type="ECO:0000256" key="3">
    <source>
        <dbReference type="ARBA" id="ARBA00011396"/>
    </source>
</evidence>
<evidence type="ECO:0000256" key="2">
    <source>
        <dbReference type="ARBA" id="ARBA00007732"/>
    </source>
</evidence>
<dbReference type="PANTHER" id="PTHR13254">
    <property type="entry name" value="GOLGI AUTOANTIGEN, GOLGIN SUBFAMILY A, 7"/>
    <property type="match status" value="1"/>
</dbReference>
<evidence type="ECO:0000313" key="10">
    <source>
        <dbReference type="Proteomes" id="UP000613580"/>
    </source>
</evidence>
<comment type="caution">
    <text evidence="9">The sequence shown here is derived from an EMBL/GenBank/DDBJ whole genome shotgun (WGS) entry which is preliminary data.</text>
</comment>
<dbReference type="AlphaFoldDB" id="A0A8H6T5P2"/>
<evidence type="ECO:0000256" key="5">
    <source>
        <dbReference type="ARBA" id="ARBA00022824"/>
    </source>
</evidence>
<accession>A0A8H6T5P2</accession>
<feature type="compositionally biased region" description="Basic and acidic residues" evidence="7">
    <location>
        <begin position="19"/>
        <end position="59"/>
    </location>
</feature>
<proteinExistence type="inferred from homology"/>
<dbReference type="Pfam" id="PF10256">
    <property type="entry name" value="Erf4"/>
    <property type="match status" value="1"/>
</dbReference>
<name>A0A8H6T5P2_MYCCL</name>
<dbReference type="PANTHER" id="PTHR13254:SF0">
    <property type="entry name" value="GOLGIN SUBFAMILY A MEMBER 7_ERF4 DOMAIN-CONTAINING PROTEIN"/>
    <property type="match status" value="1"/>
</dbReference>
<dbReference type="InterPro" id="IPR051371">
    <property type="entry name" value="Ras_palmitoyltransferase"/>
</dbReference>
<dbReference type="OrthoDB" id="2190159at2759"/>
<dbReference type="GO" id="GO:0005789">
    <property type="term" value="C:endoplasmic reticulum membrane"/>
    <property type="evidence" value="ECO:0007669"/>
    <property type="project" value="UniProtKB-SubCell"/>
</dbReference>
<dbReference type="GO" id="GO:0006612">
    <property type="term" value="P:protein targeting to membrane"/>
    <property type="evidence" value="ECO:0007669"/>
    <property type="project" value="TreeGrafter"/>
</dbReference>
<evidence type="ECO:0000256" key="1">
    <source>
        <dbReference type="ARBA" id="ARBA00004406"/>
    </source>
</evidence>
<evidence type="ECO:0000313" key="9">
    <source>
        <dbReference type="EMBL" id="KAF7310437.1"/>
    </source>
</evidence>
<gene>
    <name evidence="9" type="ORF">HMN09_00585800</name>
</gene>
<evidence type="ECO:0000256" key="6">
    <source>
        <dbReference type="ARBA" id="ARBA00023136"/>
    </source>
</evidence>
<dbReference type="EMBL" id="JACAZE010000007">
    <property type="protein sequence ID" value="KAF7310437.1"/>
    <property type="molecule type" value="Genomic_DNA"/>
</dbReference>
<keyword evidence="10" id="KW-1185">Reference proteome</keyword>
<keyword evidence="5" id="KW-0256">Endoplasmic reticulum</keyword>
<comment type="subcellular location">
    <subcellularLocation>
        <location evidence="1">Endoplasmic reticulum membrane</location>
        <topology evidence="1">Peripheral membrane protein</topology>
    </subcellularLocation>
</comment>